<protein>
    <submittedName>
        <fullName evidence="3">Ion channel</fullName>
    </submittedName>
</protein>
<keyword evidence="1" id="KW-1133">Transmembrane helix</keyword>
<dbReference type="InterPro" id="IPR013099">
    <property type="entry name" value="K_chnl_dom"/>
</dbReference>
<dbReference type="AlphaFoldDB" id="A0A1X7F1B4"/>
<evidence type="ECO:0000313" key="4">
    <source>
        <dbReference type="Proteomes" id="UP000192906"/>
    </source>
</evidence>
<feature type="transmembrane region" description="Helical" evidence="1">
    <location>
        <begin position="150"/>
        <end position="167"/>
    </location>
</feature>
<evidence type="ECO:0000313" key="3">
    <source>
        <dbReference type="EMBL" id="SMF44114.1"/>
    </source>
</evidence>
<name>A0A1X7F1B4_9BACT</name>
<keyword evidence="4" id="KW-1185">Reference proteome</keyword>
<feature type="transmembrane region" description="Helical" evidence="1">
    <location>
        <begin position="179"/>
        <end position="198"/>
    </location>
</feature>
<feature type="transmembrane region" description="Helical" evidence="1">
    <location>
        <begin position="121"/>
        <end position="138"/>
    </location>
</feature>
<dbReference type="SUPFAM" id="SSF81324">
    <property type="entry name" value="Voltage-gated potassium channels"/>
    <property type="match status" value="1"/>
</dbReference>
<organism evidence="3 4">
    <name type="scientific">Desulfovibrio gilichinskyi</name>
    <dbReference type="NCBI Taxonomy" id="1519643"/>
    <lineage>
        <taxon>Bacteria</taxon>
        <taxon>Pseudomonadati</taxon>
        <taxon>Thermodesulfobacteriota</taxon>
        <taxon>Desulfovibrionia</taxon>
        <taxon>Desulfovibrionales</taxon>
        <taxon>Desulfovibrionaceae</taxon>
        <taxon>Desulfovibrio</taxon>
    </lineage>
</organism>
<dbReference type="Proteomes" id="UP000192906">
    <property type="component" value="Unassembled WGS sequence"/>
</dbReference>
<feature type="domain" description="Potassium channel" evidence="2">
    <location>
        <begin position="129"/>
        <end position="198"/>
    </location>
</feature>
<keyword evidence="1" id="KW-0472">Membrane</keyword>
<dbReference type="OrthoDB" id="9799090at2"/>
<evidence type="ECO:0000256" key="1">
    <source>
        <dbReference type="SAM" id="Phobius"/>
    </source>
</evidence>
<dbReference type="Pfam" id="PF07885">
    <property type="entry name" value="Ion_trans_2"/>
    <property type="match status" value="1"/>
</dbReference>
<dbReference type="RefSeq" id="WP_085104738.1">
    <property type="nucleotide sequence ID" value="NZ_FWZU01000009.1"/>
</dbReference>
<accession>A0A1X7F1B4</accession>
<feature type="transmembrane region" description="Helical" evidence="1">
    <location>
        <begin position="63"/>
        <end position="80"/>
    </location>
</feature>
<sequence>MNLLKLFYLLSPTWVLADYLKRHLNRTRVITNLNTFYTVISVVSTATALIYQATWQNQPNNSLYNSLPIHAIIIWSYFLISRCNEIFWAFLRDAFDTINDCYIQNSKLTAQDRIRLSLKSYLELIFNFSLLYALLPANKTYWNKNDLTEIFDFIYFSGVTITTLGYGDISPVHWYPKLLTIYEVFCGFILLIVCFTIYTGKIGPTTDNSN</sequence>
<reference evidence="4" key="1">
    <citation type="submission" date="2017-04" db="EMBL/GenBank/DDBJ databases">
        <authorList>
            <person name="Varghese N."/>
            <person name="Submissions S."/>
        </authorList>
    </citation>
    <scope>NUCLEOTIDE SEQUENCE [LARGE SCALE GENOMIC DNA]</scope>
    <source>
        <strain evidence="4">K3S</strain>
    </source>
</reference>
<gene>
    <name evidence="3" type="ORF">SAMN06295933_3570</name>
</gene>
<dbReference type="EMBL" id="FWZU01000009">
    <property type="protein sequence ID" value="SMF44114.1"/>
    <property type="molecule type" value="Genomic_DNA"/>
</dbReference>
<keyword evidence="1" id="KW-0812">Transmembrane</keyword>
<feature type="transmembrane region" description="Helical" evidence="1">
    <location>
        <begin position="33"/>
        <end position="51"/>
    </location>
</feature>
<dbReference type="Gene3D" id="1.10.287.70">
    <property type="match status" value="1"/>
</dbReference>
<evidence type="ECO:0000259" key="2">
    <source>
        <dbReference type="Pfam" id="PF07885"/>
    </source>
</evidence>
<proteinExistence type="predicted"/>